<evidence type="ECO:0000313" key="2">
    <source>
        <dbReference type="EMBL" id="ACY85304.1"/>
    </source>
</evidence>
<name>A0AAU8PHW2_EDWPI</name>
<reference evidence="2 3" key="1">
    <citation type="journal article" date="2009" name="PLoS ONE">
        <title>Genome sequence of the versatile fish pathogen Edwardsiella tarda provides insights into its adaptation to broad host ranges and intracellular niches.</title>
        <authorList>
            <person name="Wang Q."/>
            <person name="Yang M."/>
            <person name="Xiao J."/>
            <person name="Wu H."/>
            <person name="Wang X."/>
            <person name="Lv Y."/>
            <person name="Xu L."/>
            <person name="Zheng H."/>
            <person name="Wang S."/>
            <person name="Zhao G."/>
            <person name="Liu Q."/>
            <person name="Zhang Y."/>
        </authorList>
    </citation>
    <scope>NUCLEOTIDE SEQUENCE [LARGE SCALE GENOMIC DNA]</scope>
    <source>
        <strain evidence="3">EIB202 / CCTCC M208068</strain>
    </source>
</reference>
<gene>
    <name evidence="2" type="ordered locus">ETAE_2469</name>
</gene>
<keyword evidence="1" id="KW-0812">Transmembrane</keyword>
<evidence type="ECO:0000313" key="3">
    <source>
        <dbReference type="Proteomes" id="UP000002634"/>
    </source>
</evidence>
<protein>
    <submittedName>
        <fullName evidence="2">Uncharacterized protein</fullName>
    </submittedName>
</protein>
<feature type="transmembrane region" description="Helical" evidence="1">
    <location>
        <begin position="27"/>
        <end position="44"/>
    </location>
</feature>
<dbReference type="KEGG" id="etr:ETAE_2469"/>
<organism evidence="2 3">
    <name type="scientific">Edwardsiella piscicida</name>
    <dbReference type="NCBI Taxonomy" id="1263550"/>
    <lineage>
        <taxon>Bacteria</taxon>
        <taxon>Pseudomonadati</taxon>
        <taxon>Pseudomonadota</taxon>
        <taxon>Gammaproteobacteria</taxon>
        <taxon>Enterobacterales</taxon>
        <taxon>Hafniaceae</taxon>
        <taxon>Edwardsiella</taxon>
    </lineage>
</organism>
<accession>A0AAU8PHW2</accession>
<dbReference type="EMBL" id="CP001135">
    <property type="protein sequence ID" value="ACY85304.1"/>
    <property type="molecule type" value="Genomic_DNA"/>
</dbReference>
<dbReference type="Proteomes" id="UP000002634">
    <property type="component" value="Chromosome"/>
</dbReference>
<dbReference type="AlphaFoldDB" id="A0AAU8PHW2"/>
<keyword evidence="3" id="KW-1185">Reference proteome</keyword>
<sequence>MVNTGTESSAPSAPKAHIGKIKNNKKTYFLLFIYLISTILRLFFN</sequence>
<evidence type="ECO:0000256" key="1">
    <source>
        <dbReference type="SAM" id="Phobius"/>
    </source>
</evidence>
<proteinExistence type="predicted"/>
<keyword evidence="1" id="KW-0472">Membrane</keyword>
<keyword evidence="1" id="KW-1133">Transmembrane helix</keyword>